<accession>Q1J3N2</accession>
<evidence type="ECO:0000256" key="2">
    <source>
        <dbReference type="ARBA" id="ARBA00023125"/>
    </source>
</evidence>
<dbReference type="RefSeq" id="WP_011525588.1">
    <property type="nucleotide sequence ID" value="NC_008010.2"/>
</dbReference>
<dbReference type="GO" id="GO:0000976">
    <property type="term" value="F:transcription cis-regulatory region binding"/>
    <property type="evidence" value="ECO:0007669"/>
    <property type="project" value="TreeGrafter"/>
</dbReference>
<proteinExistence type="predicted"/>
<evidence type="ECO:0000313" key="6">
    <source>
        <dbReference type="EMBL" id="ABF43902.1"/>
    </source>
</evidence>
<evidence type="ECO:0000256" key="3">
    <source>
        <dbReference type="ARBA" id="ARBA00023163"/>
    </source>
</evidence>
<geneLocation type="plasmid" evidence="6 7">
    <name>pDGEO01</name>
</geneLocation>
<dbReference type="InterPro" id="IPR009057">
    <property type="entry name" value="Homeodomain-like_sf"/>
</dbReference>
<keyword evidence="7" id="KW-1185">Reference proteome</keyword>
<evidence type="ECO:0000256" key="1">
    <source>
        <dbReference type="ARBA" id="ARBA00023015"/>
    </source>
</evidence>
<dbReference type="SUPFAM" id="SSF46689">
    <property type="entry name" value="Homeodomain-like"/>
    <property type="match status" value="1"/>
</dbReference>
<dbReference type="PRINTS" id="PR00455">
    <property type="entry name" value="HTHTETR"/>
</dbReference>
<dbReference type="FunFam" id="1.10.10.60:FF:000141">
    <property type="entry name" value="TetR family transcriptional regulator"/>
    <property type="match status" value="1"/>
</dbReference>
<protein>
    <submittedName>
        <fullName evidence="6">Transcriptional regulator, TetR family</fullName>
    </submittedName>
</protein>
<evidence type="ECO:0000313" key="7">
    <source>
        <dbReference type="Proteomes" id="UP000002431"/>
    </source>
</evidence>
<dbReference type="eggNOG" id="COG1309">
    <property type="taxonomic scope" value="Bacteria"/>
</dbReference>
<dbReference type="AlphaFoldDB" id="Q1J3N2"/>
<dbReference type="EMBL" id="CP000358">
    <property type="protein sequence ID" value="ABF43902.1"/>
    <property type="molecule type" value="Genomic_DNA"/>
</dbReference>
<dbReference type="PROSITE" id="PS50977">
    <property type="entry name" value="HTH_TETR_2"/>
    <property type="match status" value="1"/>
</dbReference>
<feature type="DNA-binding region" description="H-T-H motif" evidence="4">
    <location>
        <begin position="36"/>
        <end position="55"/>
    </location>
</feature>
<dbReference type="HOGENOM" id="CLU_1324608_0_0_0"/>
<organism evidence="6 7">
    <name type="scientific">Deinococcus geothermalis (strain DSM 11300 / CIP 105573 / AG-3a)</name>
    <dbReference type="NCBI Taxonomy" id="319795"/>
    <lineage>
        <taxon>Bacteria</taxon>
        <taxon>Thermotogati</taxon>
        <taxon>Deinococcota</taxon>
        <taxon>Deinococci</taxon>
        <taxon>Deinococcales</taxon>
        <taxon>Deinococcaceae</taxon>
        <taxon>Deinococcus</taxon>
    </lineage>
</organism>
<dbReference type="PANTHER" id="PTHR30055">
    <property type="entry name" value="HTH-TYPE TRANSCRIPTIONAL REGULATOR RUTR"/>
    <property type="match status" value="1"/>
</dbReference>
<dbReference type="Proteomes" id="UP000002431">
    <property type="component" value="Plasmid pDGEO01"/>
</dbReference>
<dbReference type="Gene3D" id="1.10.357.10">
    <property type="entry name" value="Tetracycline Repressor, domain 2"/>
    <property type="match status" value="1"/>
</dbReference>
<keyword evidence="6" id="KW-0614">Plasmid</keyword>
<keyword evidence="1" id="KW-0805">Transcription regulation</keyword>
<evidence type="ECO:0000256" key="4">
    <source>
        <dbReference type="PROSITE-ProRule" id="PRU00335"/>
    </source>
</evidence>
<keyword evidence="3" id="KW-0804">Transcription</keyword>
<keyword evidence="2 4" id="KW-0238">DNA-binding</keyword>
<gene>
    <name evidence="6" type="ordered locus">Dgeo_2468</name>
</gene>
<name>Q1J3N2_DEIGD</name>
<dbReference type="PROSITE" id="PS01081">
    <property type="entry name" value="HTH_TETR_1"/>
    <property type="match status" value="1"/>
</dbReference>
<dbReference type="Pfam" id="PF00440">
    <property type="entry name" value="TetR_N"/>
    <property type="match status" value="1"/>
</dbReference>
<dbReference type="InterPro" id="IPR023772">
    <property type="entry name" value="DNA-bd_HTH_TetR-type_CS"/>
</dbReference>
<reference evidence="6" key="1">
    <citation type="submission" date="2006-04" db="EMBL/GenBank/DDBJ databases">
        <title>Complete sequence of plasmid1 pDGEO01 of Deinococcus geothermalis DSM 11300.</title>
        <authorList>
            <consortium name="US DOE Joint Genome Institute"/>
            <person name="Copeland A."/>
            <person name="Lucas S."/>
            <person name="Lapidus A."/>
            <person name="Barry K."/>
            <person name="Detter J.C."/>
            <person name="Glavina del Rio T."/>
            <person name="Hammon N."/>
            <person name="Israni S."/>
            <person name="Dalin E."/>
            <person name="Tice H."/>
            <person name="Pitluck S."/>
            <person name="Brettin T."/>
            <person name="Bruce D."/>
            <person name="Han C."/>
            <person name="Tapia R."/>
            <person name="Saunders E."/>
            <person name="Gilna P."/>
            <person name="Schmutz J."/>
            <person name="Larimer F."/>
            <person name="Land M."/>
            <person name="Hauser L."/>
            <person name="Kyrpides N."/>
            <person name="Kim E."/>
            <person name="Daly M.J."/>
            <person name="Fredrickson J.K."/>
            <person name="Makarova K.S."/>
            <person name="Gaidamakova E.K."/>
            <person name="Zhai M."/>
            <person name="Richardson P."/>
        </authorList>
    </citation>
    <scope>NUCLEOTIDE SEQUENCE</scope>
    <source>
        <strain evidence="6">DSM 11300</strain>
        <plasmid evidence="6">pDGEO01</plasmid>
    </source>
</reference>
<evidence type="ECO:0000259" key="5">
    <source>
        <dbReference type="PROSITE" id="PS50977"/>
    </source>
</evidence>
<dbReference type="InterPro" id="IPR050109">
    <property type="entry name" value="HTH-type_TetR-like_transc_reg"/>
</dbReference>
<dbReference type="KEGG" id="dge:Dgeo_2468"/>
<dbReference type="InterPro" id="IPR001647">
    <property type="entry name" value="HTH_TetR"/>
</dbReference>
<dbReference type="PANTHER" id="PTHR30055:SF184">
    <property type="entry name" value="HTH-TYPE TRANSCRIPTIONAL REGULATOR ETHR"/>
    <property type="match status" value="1"/>
</dbReference>
<feature type="domain" description="HTH tetR-type" evidence="5">
    <location>
        <begin position="13"/>
        <end position="73"/>
    </location>
</feature>
<dbReference type="GO" id="GO:0003700">
    <property type="term" value="F:DNA-binding transcription factor activity"/>
    <property type="evidence" value="ECO:0007669"/>
    <property type="project" value="TreeGrafter"/>
</dbReference>
<sequence length="198" mass="21746">MSLPEPRKRLSSADRRQQILAVGTQLFVERGYEAVTMGDIAAVLGVSRPTIYSYFTSTEAVLDALLTERLDNLLERLEPLLAGSSAQSGQPKLIETVFCFLLEERETLALLHSGGGPSFRARRHAFLNALGARLQLNPSLRGRLSSGLLLILTTLLDSLAFRATTDPDVDREELIHTLNAFVRCGLDPLREGAKTTAR</sequence>